<keyword evidence="1" id="KW-0614">Plasmid</keyword>
<dbReference type="EMBL" id="CP096047">
    <property type="protein sequence ID" value="UPQ25726.1"/>
    <property type="molecule type" value="Genomic_DNA"/>
</dbReference>
<organism evidence="1 2">
    <name type="scientific">Enterococcus faecalis</name>
    <name type="common">Streptococcus faecalis</name>
    <dbReference type="NCBI Taxonomy" id="1351"/>
    <lineage>
        <taxon>Bacteria</taxon>
        <taxon>Bacillati</taxon>
        <taxon>Bacillota</taxon>
        <taxon>Bacilli</taxon>
        <taxon>Lactobacillales</taxon>
        <taxon>Enterococcaceae</taxon>
        <taxon>Enterococcus</taxon>
    </lineage>
</organism>
<sequence length="69" mass="7947">MEEDIVRLFYKGSEIILIGTSHISAESADLVRKTIQEENPDTICIEWDEKRYKKTYTQMGSVAKSQKGH</sequence>
<evidence type="ECO:0000313" key="1">
    <source>
        <dbReference type="EMBL" id="UPQ25726.1"/>
    </source>
</evidence>
<dbReference type="Pfam" id="PF01963">
    <property type="entry name" value="TraB_PrgY_gumN"/>
    <property type="match status" value="1"/>
</dbReference>
<name>A0AAX3AV73_ENTFL</name>
<dbReference type="Proteomes" id="UP001139456">
    <property type="component" value="Plasmid pW163"/>
</dbReference>
<geneLocation type="plasmid" evidence="1 2">
    <name>pW163</name>
</geneLocation>
<gene>
    <name evidence="1" type="ORF">MZO26_00010</name>
</gene>
<reference evidence="1" key="1">
    <citation type="submission" date="2022-04" db="EMBL/GenBank/DDBJ databases">
        <title>Heterogeneous transmission of optrA in Enterococcus faecium and Enterococcus faecalis isolates from a swine farrow-to-finish operation.</title>
        <authorList>
            <person name="Xuan H."/>
        </authorList>
    </citation>
    <scope>NUCLEOTIDE SEQUENCE</scope>
    <source>
        <strain evidence="1">AKSZ-163</strain>
        <plasmid evidence="1">pW163</plasmid>
    </source>
</reference>
<accession>A0AAX3AV73</accession>
<dbReference type="RefSeq" id="WP_236922043.1">
    <property type="nucleotide sequence ID" value="NZ_CP030043.1"/>
</dbReference>
<dbReference type="AlphaFoldDB" id="A0AAX3AV73"/>
<proteinExistence type="predicted"/>
<protein>
    <submittedName>
        <fullName evidence="1">TraB/GumN family protein</fullName>
    </submittedName>
</protein>
<dbReference type="InterPro" id="IPR002816">
    <property type="entry name" value="TraB/PrgY/GumN_fam"/>
</dbReference>
<evidence type="ECO:0000313" key="2">
    <source>
        <dbReference type="Proteomes" id="UP001139456"/>
    </source>
</evidence>